<keyword evidence="2" id="KW-1185">Reference proteome</keyword>
<protein>
    <submittedName>
        <fullName evidence="3">Uncharacterized protein</fullName>
    </submittedName>
</protein>
<feature type="transmembrane region" description="Helical" evidence="1">
    <location>
        <begin position="90"/>
        <end position="108"/>
    </location>
</feature>
<sequence length="120" mass="13008">MKKQLQMVIVATNVTPFTKHHYKKQGSWATQMVQDASQSSKTMTLEGPINPAIKLADPGMILGAAPLHSPHPSNEGQLQVIYGPMFSGTILQSSVIIIIIIIIITIIIDARQQLDSSSTS</sequence>
<accession>A0A914XHY2</accession>
<keyword evidence="1" id="KW-1133">Transmembrane helix</keyword>
<evidence type="ECO:0000313" key="2">
    <source>
        <dbReference type="Proteomes" id="UP000887566"/>
    </source>
</evidence>
<proteinExistence type="predicted"/>
<reference evidence="3" key="1">
    <citation type="submission" date="2022-11" db="UniProtKB">
        <authorList>
            <consortium name="WormBaseParasite"/>
        </authorList>
    </citation>
    <scope>IDENTIFICATION</scope>
</reference>
<evidence type="ECO:0000256" key="1">
    <source>
        <dbReference type="SAM" id="Phobius"/>
    </source>
</evidence>
<name>A0A914XHY2_9BILA</name>
<dbReference type="WBParaSite" id="PSAMB.scaffold8154size6552.g31030.t1">
    <property type="protein sequence ID" value="PSAMB.scaffold8154size6552.g31030.t1"/>
    <property type="gene ID" value="PSAMB.scaffold8154size6552.g31030"/>
</dbReference>
<organism evidence="2 3">
    <name type="scientific">Plectus sambesii</name>
    <dbReference type="NCBI Taxonomy" id="2011161"/>
    <lineage>
        <taxon>Eukaryota</taxon>
        <taxon>Metazoa</taxon>
        <taxon>Ecdysozoa</taxon>
        <taxon>Nematoda</taxon>
        <taxon>Chromadorea</taxon>
        <taxon>Plectida</taxon>
        <taxon>Plectina</taxon>
        <taxon>Plectoidea</taxon>
        <taxon>Plectidae</taxon>
        <taxon>Plectus</taxon>
    </lineage>
</organism>
<evidence type="ECO:0000313" key="3">
    <source>
        <dbReference type="WBParaSite" id="PSAMB.scaffold8154size6552.g31030.t1"/>
    </source>
</evidence>
<dbReference type="AlphaFoldDB" id="A0A914XHY2"/>
<keyword evidence="1" id="KW-0472">Membrane</keyword>
<dbReference type="Proteomes" id="UP000887566">
    <property type="component" value="Unplaced"/>
</dbReference>
<keyword evidence="1" id="KW-0812">Transmembrane</keyword>